<dbReference type="PANTHER" id="PTHR48258:SF3">
    <property type="entry name" value="FK506-BINDING PROTEIN 4-LIKE ISOFORM X1"/>
    <property type="match status" value="1"/>
</dbReference>
<dbReference type="InterPro" id="IPR025452">
    <property type="entry name" value="DUF4218"/>
</dbReference>
<gene>
    <name evidence="3" type="ORF">Sradi_5743500</name>
</gene>
<dbReference type="InterPro" id="IPR004242">
    <property type="entry name" value="Transposase_21"/>
</dbReference>
<dbReference type="Pfam" id="PF13952">
    <property type="entry name" value="DUF4216"/>
    <property type="match status" value="1"/>
</dbReference>
<dbReference type="AlphaFoldDB" id="A0AAW2L2F9"/>
<protein>
    <recommendedName>
        <fullName evidence="4">DUF4216 domain-containing protein</fullName>
    </recommendedName>
</protein>
<dbReference type="PANTHER" id="PTHR48258">
    <property type="entry name" value="DUF4218 DOMAIN-CONTAINING PROTEIN-RELATED"/>
    <property type="match status" value="1"/>
</dbReference>
<dbReference type="EMBL" id="JACGWJ010000026">
    <property type="protein sequence ID" value="KAL0313442.1"/>
    <property type="molecule type" value="Genomic_DNA"/>
</dbReference>
<organism evidence="3">
    <name type="scientific">Sesamum radiatum</name>
    <name type="common">Black benniseed</name>
    <dbReference type="NCBI Taxonomy" id="300843"/>
    <lineage>
        <taxon>Eukaryota</taxon>
        <taxon>Viridiplantae</taxon>
        <taxon>Streptophyta</taxon>
        <taxon>Embryophyta</taxon>
        <taxon>Tracheophyta</taxon>
        <taxon>Spermatophyta</taxon>
        <taxon>Magnoliopsida</taxon>
        <taxon>eudicotyledons</taxon>
        <taxon>Gunneridae</taxon>
        <taxon>Pentapetalae</taxon>
        <taxon>asterids</taxon>
        <taxon>lamiids</taxon>
        <taxon>Lamiales</taxon>
        <taxon>Pedaliaceae</taxon>
        <taxon>Sesamum</taxon>
    </lineage>
</organism>
<reference evidence="3" key="2">
    <citation type="journal article" date="2024" name="Plant">
        <title>Genomic evolution and insights into agronomic trait innovations of Sesamum species.</title>
        <authorList>
            <person name="Miao H."/>
            <person name="Wang L."/>
            <person name="Qu L."/>
            <person name="Liu H."/>
            <person name="Sun Y."/>
            <person name="Le M."/>
            <person name="Wang Q."/>
            <person name="Wei S."/>
            <person name="Zheng Y."/>
            <person name="Lin W."/>
            <person name="Duan Y."/>
            <person name="Cao H."/>
            <person name="Xiong S."/>
            <person name="Wang X."/>
            <person name="Wei L."/>
            <person name="Li C."/>
            <person name="Ma Q."/>
            <person name="Ju M."/>
            <person name="Zhao R."/>
            <person name="Li G."/>
            <person name="Mu C."/>
            <person name="Tian Q."/>
            <person name="Mei H."/>
            <person name="Zhang T."/>
            <person name="Gao T."/>
            <person name="Zhang H."/>
        </authorList>
    </citation>
    <scope>NUCLEOTIDE SEQUENCE</scope>
    <source>
        <strain evidence="3">G02</strain>
    </source>
</reference>
<feature type="domain" description="DUF4218" evidence="2">
    <location>
        <begin position="88"/>
        <end position="138"/>
    </location>
</feature>
<dbReference type="Pfam" id="PF13960">
    <property type="entry name" value="DUF4218"/>
    <property type="match status" value="1"/>
</dbReference>
<evidence type="ECO:0000259" key="2">
    <source>
        <dbReference type="Pfam" id="PF13960"/>
    </source>
</evidence>
<proteinExistence type="predicted"/>
<reference evidence="3" key="1">
    <citation type="submission" date="2020-06" db="EMBL/GenBank/DDBJ databases">
        <authorList>
            <person name="Li T."/>
            <person name="Hu X."/>
            <person name="Zhang T."/>
            <person name="Song X."/>
            <person name="Zhang H."/>
            <person name="Dai N."/>
            <person name="Sheng W."/>
            <person name="Hou X."/>
            <person name="Wei L."/>
        </authorList>
    </citation>
    <scope>NUCLEOTIDE SEQUENCE</scope>
    <source>
        <strain evidence="3">G02</strain>
        <tissue evidence="3">Leaf</tissue>
    </source>
</reference>
<sequence>MRWHKKNHTNDRVLRHPVDAEEWKEFDNLHESFAQDPQNVRLMLATYGFNPFSNMSSSYNTWPVILLPYNLPPWKLESSFFHTINAYSGYLFKLKQYVTNNAFLEESMAEGYIAEECLTFCSMYLSDIQTQFNKVERNYEKWSGKSQQGLFVLSKYTRLIEKGEHKEELRQNSYSNSEKKYEEYFAKWFENRCDWYEGKSVEIDKYDCTSINISKPWKTNESYVLASQGQQIFYVDDIKLGKNWKVVIELQAQSSWNVLENKDDDGCPVTYNESYMQNAPHNSRIHMDSFSNFVEWNRNDIPTTTVNSNGMIAVEDYVDALIEDQHEQEEEEDYTLAKYGDEEKYCVDENKDHFEVD</sequence>
<dbReference type="Pfam" id="PF02992">
    <property type="entry name" value="Transposase_21"/>
    <property type="match status" value="1"/>
</dbReference>
<evidence type="ECO:0000313" key="3">
    <source>
        <dbReference type="EMBL" id="KAL0313442.1"/>
    </source>
</evidence>
<accession>A0AAW2L2F9</accession>
<name>A0AAW2L2F9_SESRA</name>
<evidence type="ECO:0000259" key="1">
    <source>
        <dbReference type="Pfam" id="PF13952"/>
    </source>
</evidence>
<evidence type="ECO:0008006" key="4">
    <source>
        <dbReference type="Google" id="ProtNLM"/>
    </source>
</evidence>
<comment type="caution">
    <text evidence="3">The sequence shown here is derived from an EMBL/GenBank/DDBJ whole genome shotgun (WGS) entry which is preliminary data.</text>
</comment>
<dbReference type="InterPro" id="IPR025312">
    <property type="entry name" value="DUF4216"/>
</dbReference>
<feature type="domain" description="DUF4216" evidence="1">
    <location>
        <begin position="192"/>
        <end position="247"/>
    </location>
</feature>